<dbReference type="EC" id="5.4.99.-" evidence="6"/>
<dbReference type="Gene3D" id="3.30.70.580">
    <property type="entry name" value="Pseudouridine synthase I, catalytic domain, N-terminal subdomain"/>
    <property type="match status" value="1"/>
</dbReference>
<dbReference type="InterPro" id="IPR020094">
    <property type="entry name" value="TruA/RsuA/RluB/E/F_N"/>
</dbReference>
<dbReference type="RefSeq" id="WP_188408526.1">
    <property type="nucleotide sequence ID" value="NZ_BMCP01000001.1"/>
</dbReference>
<feature type="compositionally biased region" description="Basic and acidic residues" evidence="7">
    <location>
        <begin position="320"/>
        <end position="521"/>
    </location>
</feature>
<dbReference type="SUPFAM" id="SSF55174">
    <property type="entry name" value="Alpha-L RNA-binding motif"/>
    <property type="match status" value="1"/>
</dbReference>
<keyword evidence="10" id="KW-1185">Reference proteome</keyword>
<dbReference type="GO" id="GO:0000455">
    <property type="term" value="P:enzyme-directed rRNA pseudouridine synthesis"/>
    <property type="evidence" value="ECO:0007669"/>
    <property type="project" value="UniProtKB-ARBA"/>
</dbReference>
<evidence type="ECO:0000313" key="9">
    <source>
        <dbReference type="EMBL" id="GGE34267.1"/>
    </source>
</evidence>
<evidence type="ECO:0000256" key="5">
    <source>
        <dbReference type="PROSITE-ProRule" id="PRU00182"/>
    </source>
</evidence>
<evidence type="ECO:0000256" key="3">
    <source>
        <dbReference type="ARBA" id="ARBA00022884"/>
    </source>
</evidence>
<dbReference type="PANTHER" id="PTHR47683:SF3">
    <property type="entry name" value="RIBOSOMAL LARGE SUBUNIT PSEUDOURIDINE SYNTHASE B"/>
    <property type="match status" value="1"/>
</dbReference>
<dbReference type="InterPro" id="IPR036986">
    <property type="entry name" value="S4_RNA-bd_sf"/>
</dbReference>
<feature type="domain" description="RNA-binding S4" evidence="8">
    <location>
        <begin position="9"/>
        <end position="66"/>
    </location>
</feature>
<protein>
    <recommendedName>
        <fullName evidence="6">Pseudouridine synthase</fullName>
        <ecNumber evidence="6">5.4.99.-</ecNumber>
    </recommendedName>
</protein>
<dbReference type="AlphaFoldDB" id="A0A8J2YGD0"/>
<dbReference type="InterPro" id="IPR006145">
    <property type="entry name" value="PsdUridine_synth_RsuA/RluA"/>
</dbReference>
<evidence type="ECO:0000256" key="6">
    <source>
        <dbReference type="RuleBase" id="RU003887"/>
    </source>
</evidence>
<sequence length="566" mass="63389">MSDDIPQRERIAKVIARAGIASRRDAEAWIAAGRIGLNGATVTQPGTTVGPDDRITVDGEPLPARERTRLWLYHKPRGVVTTTKDPEGRPTVFDVLPPDLPRVVTIGRLDINTEGLLLLTNDGGLARVLELPETGWLRRYRVRVFGRVDEVRLAQLADGVTIDGFQYGPVEASYDRAQGTNAWLTVGLREGKNREVKRILEHLDLKVNRLIRLSFGPFQLAEIAEGQAEEVRSRVLRDQLGARLIEEANADFEAPIFVRQPDPAEARRREKRARDAGEGEKPKVRNSLVTARDGRKVLVERHEKTAAAEKPRGPRPRPAWAKDDRGERPQRSVEGDDRPRRSRSEGDRAERPARSFDDEVKKERSFRPWETDDRAPRSADTDRPKRPFRERPDSDRRPERPSRPRPEGDTRPPRGEGDRPERPFRAPADDQRGDRPVRPRAPGDSRPPRSADGDRPKRPFRERPEGDERGDRPFRPRPEGDKRPQRSGDSERPKRPFRMKAEGHDGAARRDRSPSSRDHALGKMSTRPPRAGGPGRPGGGKPGGAGPGRPRPGGGGKPGGRPPRKG</sequence>
<reference evidence="9" key="1">
    <citation type="journal article" date="2014" name="Int. J. Syst. Evol. Microbiol.">
        <title>Complete genome sequence of Corynebacterium casei LMG S-19264T (=DSM 44701T), isolated from a smear-ripened cheese.</title>
        <authorList>
            <consortium name="US DOE Joint Genome Institute (JGI-PGF)"/>
            <person name="Walter F."/>
            <person name="Albersmeier A."/>
            <person name="Kalinowski J."/>
            <person name="Ruckert C."/>
        </authorList>
    </citation>
    <scope>NUCLEOTIDE SEQUENCE</scope>
    <source>
        <strain evidence="9">CCM 7684</strain>
    </source>
</reference>
<dbReference type="GO" id="GO:0120159">
    <property type="term" value="F:rRNA pseudouridine synthase activity"/>
    <property type="evidence" value="ECO:0007669"/>
    <property type="project" value="UniProtKB-ARBA"/>
</dbReference>
<dbReference type="SUPFAM" id="SSF55120">
    <property type="entry name" value="Pseudouridine synthase"/>
    <property type="match status" value="1"/>
</dbReference>
<feature type="compositionally biased region" description="Gly residues" evidence="7">
    <location>
        <begin position="532"/>
        <end position="559"/>
    </location>
</feature>
<gene>
    <name evidence="9" type="primary">rluB</name>
    <name evidence="9" type="ORF">GCM10007276_09530</name>
</gene>
<dbReference type="InterPro" id="IPR042092">
    <property type="entry name" value="PsdUridine_s_RsuA/RluB/E/F_cat"/>
</dbReference>
<evidence type="ECO:0000256" key="1">
    <source>
        <dbReference type="ARBA" id="ARBA00000073"/>
    </source>
</evidence>
<dbReference type="CDD" id="cd00165">
    <property type="entry name" value="S4"/>
    <property type="match status" value="1"/>
</dbReference>
<dbReference type="PANTHER" id="PTHR47683">
    <property type="entry name" value="PSEUDOURIDINE SYNTHASE FAMILY PROTEIN-RELATED"/>
    <property type="match status" value="1"/>
</dbReference>
<reference evidence="9" key="2">
    <citation type="submission" date="2020-09" db="EMBL/GenBank/DDBJ databases">
        <authorList>
            <person name="Sun Q."/>
            <person name="Sedlacek I."/>
        </authorList>
    </citation>
    <scope>NUCLEOTIDE SEQUENCE</scope>
    <source>
        <strain evidence="9">CCM 7684</strain>
    </source>
</reference>
<dbReference type="SMART" id="SM00363">
    <property type="entry name" value="S4"/>
    <property type="match status" value="1"/>
</dbReference>
<dbReference type="NCBIfam" id="TIGR00093">
    <property type="entry name" value="pseudouridine synthase"/>
    <property type="match status" value="1"/>
</dbReference>
<evidence type="ECO:0000313" key="10">
    <source>
        <dbReference type="Proteomes" id="UP000602745"/>
    </source>
</evidence>
<feature type="region of interest" description="Disordered" evidence="7">
    <location>
        <begin position="256"/>
        <end position="566"/>
    </location>
</feature>
<evidence type="ECO:0000256" key="4">
    <source>
        <dbReference type="ARBA" id="ARBA00023235"/>
    </source>
</evidence>
<keyword evidence="3 5" id="KW-0694">RNA-binding</keyword>
<proteinExistence type="inferred from homology"/>
<dbReference type="Pfam" id="PF01479">
    <property type="entry name" value="S4"/>
    <property type="match status" value="1"/>
</dbReference>
<feature type="compositionally biased region" description="Basic and acidic residues" evidence="7">
    <location>
        <begin position="292"/>
        <end position="312"/>
    </location>
</feature>
<dbReference type="EMBL" id="BMCP01000001">
    <property type="protein sequence ID" value="GGE34267.1"/>
    <property type="molecule type" value="Genomic_DNA"/>
</dbReference>
<dbReference type="GO" id="GO:0003723">
    <property type="term" value="F:RNA binding"/>
    <property type="evidence" value="ECO:0007669"/>
    <property type="project" value="UniProtKB-KW"/>
</dbReference>
<dbReference type="InterPro" id="IPR020103">
    <property type="entry name" value="PsdUridine_synth_cat_dom_sf"/>
</dbReference>
<evidence type="ECO:0000256" key="7">
    <source>
        <dbReference type="SAM" id="MobiDB-lite"/>
    </source>
</evidence>
<evidence type="ECO:0000256" key="2">
    <source>
        <dbReference type="ARBA" id="ARBA00008348"/>
    </source>
</evidence>
<keyword evidence="4 6" id="KW-0413">Isomerase</keyword>
<dbReference type="InterPro" id="IPR002942">
    <property type="entry name" value="S4_RNA-bd"/>
</dbReference>
<dbReference type="InterPro" id="IPR050343">
    <property type="entry name" value="RsuA_PseudoU_synthase"/>
</dbReference>
<dbReference type="InterPro" id="IPR018496">
    <property type="entry name" value="PsdUridine_synth_RsuA/RluB_CS"/>
</dbReference>
<dbReference type="PROSITE" id="PS50889">
    <property type="entry name" value="S4"/>
    <property type="match status" value="1"/>
</dbReference>
<dbReference type="Gene3D" id="3.10.290.10">
    <property type="entry name" value="RNA-binding S4 domain"/>
    <property type="match status" value="1"/>
</dbReference>
<evidence type="ECO:0000259" key="8">
    <source>
        <dbReference type="SMART" id="SM00363"/>
    </source>
</evidence>
<accession>A0A8J2YGD0</accession>
<comment type="similarity">
    <text evidence="2 6">Belongs to the pseudouridine synthase RsuA family.</text>
</comment>
<dbReference type="Gene3D" id="3.30.70.1560">
    <property type="entry name" value="Alpha-L RNA-binding motif"/>
    <property type="match status" value="1"/>
</dbReference>
<dbReference type="Pfam" id="PF00849">
    <property type="entry name" value="PseudoU_synth_2"/>
    <property type="match status" value="1"/>
</dbReference>
<dbReference type="FunFam" id="3.10.290.10:FF:000003">
    <property type="entry name" value="Pseudouridine synthase"/>
    <property type="match status" value="1"/>
</dbReference>
<dbReference type="PROSITE" id="PS01149">
    <property type="entry name" value="PSI_RSU"/>
    <property type="match status" value="1"/>
</dbReference>
<comment type="caution">
    <text evidence="9">The sequence shown here is derived from an EMBL/GenBank/DDBJ whole genome shotgun (WGS) entry which is preliminary data.</text>
</comment>
<feature type="compositionally biased region" description="Basic and acidic residues" evidence="7">
    <location>
        <begin position="262"/>
        <end position="283"/>
    </location>
</feature>
<dbReference type="Proteomes" id="UP000602745">
    <property type="component" value="Unassembled WGS sequence"/>
</dbReference>
<comment type="catalytic activity">
    <reaction evidence="1">
        <text>a uridine in RNA = a pseudouridine in RNA</text>
        <dbReference type="Rhea" id="RHEA:48348"/>
        <dbReference type="Rhea" id="RHEA-COMP:12068"/>
        <dbReference type="Rhea" id="RHEA-COMP:12069"/>
        <dbReference type="ChEBI" id="CHEBI:65314"/>
        <dbReference type="ChEBI" id="CHEBI:65315"/>
    </reaction>
</comment>
<name>A0A8J2YGD0_9RHOB</name>
<organism evidence="9 10">
    <name type="scientific">Agaricicola taiwanensis</name>
    <dbReference type="NCBI Taxonomy" id="591372"/>
    <lineage>
        <taxon>Bacteria</taxon>
        <taxon>Pseudomonadati</taxon>
        <taxon>Pseudomonadota</taxon>
        <taxon>Alphaproteobacteria</taxon>
        <taxon>Rhodobacterales</taxon>
        <taxon>Paracoccaceae</taxon>
        <taxon>Agaricicola</taxon>
    </lineage>
</organism>
<dbReference type="InterPro" id="IPR000748">
    <property type="entry name" value="PsdUridine_synth_RsuA/RluB/E/F"/>
</dbReference>